<reference evidence="1 2" key="1">
    <citation type="submission" date="2015-02" db="EMBL/GenBank/DDBJ databases">
        <title>Draft genome sequences of ten Microbacterium spp. with emphasis on heavy metal contaminated environments.</title>
        <authorList>
            <person name="Corretto E."/>
        </authorList>
    </citation>
    <scope>NUCLEOTIDE SEQUENCE [LARGE SCALE GENOMIC DNA]</scope>
    <source>
        <strain evidence="1 2">DSM 12510</strain>
    </source>
</reference>
<accession>A0A0M2H7X1</accession>
<dbReference type="OrthoDB" id="5070970at2"/>
<evidence type="ECO:0000313" key="2">
    <source>
        <dbReference type="Proteomes" id="UP000033956"/>
    </source>
</evidence>
<comment type="caution">
    <text evidence="1">The sequence shown here is derived from an EMBL/GenBank/DDBJ whole genome shotgun (WGS) entry which is preliminary data.</text>
</comment>
<dbReference type="STRING" id="92835.RS81_01116"/>
<evidence type="ECO:0000313" key="1">
    <source>
        <dbReference type="EMBL" id="KJL42615.1"/>
    </source>
</evidence>
<proteinExistence type="predicted"/>
<dbReference type="Proteomes" id="UP000033956">
    <property type="component" value="Unassembled WGS sequence"/>
</dbReference>
<sequence length="90" mass="9722">MQCTPADVARLDVIVSELDRLVERLAAVTGTVRGLEAGTRWRARAAASFHDRAQAYAGDVSALGGLSEQVRSAARRARWVTVLSVDWAGR</sequence>
<dbReference type="RefSeq" id="WP_045275077.1">
    <property type="nucleotide sequence ID" value="NZ_BAAAUP010000003.1"/>
</dbReference>
<protein>
    <submittedName>
        <fullName evidence="1">Uncharacterized protein</fullName>
    </submittedName>
</protein>
<dbReference type="EMBL" id="JYIZ01000041">
    <property type="protein sequence ID" value="KJL42615.1"/>
    <property type="molecule type" value="Genomic_DNA"/>
</dbReference>
<gene>
    <name evidence="1" type="ORF">RS81_01116</name>
</gene>
<keyword evidence="2" id="KW-1185">Reference proteome</keyword>
<name>A0A0M2H7X1_9MICO</name>
<dbReference type="PATRIC" id="fig|92835.4.peg.1135"/>
<organism evidence="1 2">
    <name type="scientific">Microbacterium terrae</name>
    <dbReference type="NCBI Taxonomy" id="69369"/>
    <lineage>
        <taxon>Bacteria</taxon>
        <taxon>Bacillati</taxon>
        <taxon>Actinomycetota</taxon>
        <taxon>Actinomycetes</taxon>
        <taxon>Micrococcales</taxon>
        <taxon>Microbacteriaceae</taxon>
        <taxon>Microbacterium</taxon>
    </lineage>
</organism>
<dbReference type="AlphaFoldDB" id="A0A0M2H7X1"/>